<dbReference type="Gene3D" id="2.60.120.330">
    <property type="entry name" value="B-lactam Antibiotic, Isopenicillin N Synthase, Chain"/>
    <property type="match status" value="1"/>
</dbReference>
<dbReference type="EMBL" id="JANVFO010000008">
    <property type="protein sequence ID" value="KAJ3735597.1"/>
    <property type="molecule type" value="Genomic_DNA"/>
</dbReference>
<dbReference type="AlphaFoldDB" id="A0AA38JNJ8"/>
<name>A0AA38JNJ8_9AGAR</name>
<dbReference type="PANTHER" id="PTHR30613">
    <property type="entry name" value="UNCHARACTERIZED PROTEIN YBIU-RELATED"/>
    <property type="match status" value="1"/>
</dbReference>
<evidence type="ECO:0008006" key="3">
    <source>
        <dbReference type="Google" id="ProtNLM"/>
    </source>
</evidence>
<proteinExistence type="predicted"/>
<comment type="caution">
    <text evidence="1">The sequence shown here is derived from an EMBL/GenBank/DDBJ whole genome shotgun (WGS) entry which is preliminary data.</text>
</comment>
<evidence type="ECO:0000313" key="1">
    <source>
        <dbReference type="EMBL" id="KAJ3735597.1"/>
    </source>
</evidence>
<dbReference type="PANTHER" id="PTHR30613:SF1">
    <property type="entry name" value="DUF1479 DOMAIN PROTEIN (AFU_ORTHOLOGUE AFUA_5G09280)"/>
    <property type="match status" value="1"/>
</dbReference>
<accession>A0AA38JNJ8</accession>
<gene>
    <name evidence="1" type="ORF">DFJ43DRAFT_990902</name>
</gene>
<reference evidence="1" key="2">
    <citation type="journal article" date="2023" name="Proc. Natl. Acad. Sci. U.S.A.">
        <title>A global phylogenomic analysis of the shiitake genus Lentinula.</title>
        <authorList>
            <person name="Sierra-Patev S."/>
            <person name="Min B."/>
            <person name="Naranjo-Ortiz M."/>
            <person name="Looney B."/>
            <person name="Konkel Z."/>
            <person name="Slot J.C."/>
            <person name="Sakamoto Y."/>
            <person name="Steenwyk J.L."/>
            <person name="Rokas A."/>
            <person name="Carro J."/>
            <person name="Camarero S."/>
            <person name="Ferreira P."/>
            <person name="Molpeceres G."/>
            <person name="Ruiz-Duenas F.J."/>
            <person name="Serrano A."/>
            <person name="Henrissat B."/>
            <person name="Drula E."/>
            <person name="Hughes K.W."/>
            <person name="Mata J.L."/>
            <person name="Ishikawa N.K."/>
            <person name="Vargas-Isla R."/>
            <person name="Ushijima S."/>
            <person name="Smith C.A."/>
            <person name="Donoghue J."/>
            <person name="Ahrendt S."/>
            <person name="Andreopoulos W."/>
            <person name="He G."/>
            <person name="LaButti K."/>
            <person name="Lipzen A."/>
            <person name="Ng V."/>
            <person name="Riley R."/>
            <person name="Sandor L."/>
            <person name="Barry K."/>
            <person name="Martinez A.T."/>
            <person name="Xiao Y."/>
            <person name="Gibbons J.G."/>
            <person name="Terashima K."/>
            <person name="Grigoriev I.V."/>
            <person name="Hibbett D."/>
        </authorList>
    </citation>
    <scope>NUCLEOTIDE SEQUENCE</scope>
    <source>
        <strain evidence="1">ET3784</strain>
    </source>
</reference>
<sequence length="499" mass="56841">MLKLNSLFRGRNVYHGWWKRVLHKPQSYPITTTSHIIPISSIKVPSRAQKNDGAILDFFSTLDPNVSHDLPARFADLKAQIWHKGLLQAWKEVLAELETETERIASLGAKVIPRISYEELRAGLSKDVIAKVKQTGVVLVTGAVSKEEALAWKESIRQYIRSNDNLVRGLPYDDPQIYELYNTQAQTLARTHPAILETQRTLLSLWHTSDPSTQINLHTPISYFDRLRIRKPGDTSFTLGPHIDGGSIERWEDPNFRECWNKILEGNSSWREHDSFDASPRVRANQDLYNAANQCSIFRPWQGWTSMSTTKENEGTLRVLPMLSLATAYLILRPFFQPRQSESYSLRFEDWKVDLSNPLFPGSGMGKGQELNESTHPHLKLEKTMTAIPMVEPGDQIYWHCDVVHAVEYQHKGMSDSSVMYIPAVPLTIHNAGYLRDQRIHFEKGLPAPDFPGGEGESKFVGRATKEDIRTISGRQAYGFEPFEEISPFMERVNTIITA</sequence>
<evidence type="ECO:0000313" key="2">
    <source>
        <dbReference type="Proteomes" id="UP001176059"/>
    </source>
</evidence>
<keyword evidence="2" id="KW-1185">Reference proteome</keyword>
<dbReference type="Proteomes" id="UP001176059">
    <property type="component" value="Unassembled WGS sequence"/>
</dbReference>
<dbReference type="SUPFAM" id="SSF51197">
    <property type="entry name" value="Clavaminate synthase-like"/>
    <property type="match status" value="1"/>
</dbReference>
<reference evidence="1" key="1">
    <citation type="submission" date="2022-08" db="EMBL/GenBank/DDBJ databases">
        <authorList>
            <consortium name="DOE Joint Genome Institute"/>
            <person name="Min B."/>
            <person name="Sierra-Patev S."/>
            <person name="Naranjo-Ortiz M."/>
            <person name="Looney B."/>
            <person name="Konkel Z."/>
            <person name="Slot J.C."/>
            <person name="Sakamoto Y."/>
            <person name="Steenwyk J.L."/>
            <person name="Rokas A."/>
            <person name="Carro J."/>
            <person name="Camarero S."/>
            <person name="Ferreira P."/>
            <person name="Molpeceres G."/>
            <person name="Ruiz-duenas F.J."/>
            <person name="Serrano A."/>
            <person name="Henrissat B."/>
            <person name="Drula E."/>
            <person name="Hughes K.W."/>
            <person name="Mata J.L."/>
            <person name="Ishikawa N.K."/>
            <person name="Vargas-Isla R."/>
            <person name="Ushijima S."/>
            <person name="Smith C.A."/>
            <person name="Ahrendt S."/>
            <person name="Andreopoulos W."/>
            <person name="He G."/>
            <person name="LaButti K."/>
            <person name="Lipzen A."/>
            <person name="Ng V."/>
            <person name="Riley R."/>
            <person name="Sandor L."/>
            <person name="Barry K."/>
            <person name="Martinez A.T."/>
            <person name="Xiao Y."/>
            <person name="Gibbons J.G."/>
            <person name="Terashima K."/>
            <person name="Hibbett D.S."/>
            <person name="Grigoriev I.V."/>
        </authorList>
    </citation>
    <scope>NUCLEOTIDE SEQUENCE</scope>
    <source>
        <strain evidence="1">ET3784</strain>
    </source>
</reference>
<organism evidence="1 2">
    <name type="scientific">Lentinula guzmanii</name>
    <dbReference type="NCBI Taxonomy" id="2804957"/>
    <lineage>
        <taxon>Eukaryota</taxon>
        <taxon>Fungi</taxon>
        <taxon>Dikarya</taxon>
        <taxon>Basidiomycota</taxon>
        <taxon>Agaricomycotina</taxon>
        <taxon>Agaricomycetes</taxon>
        <taxon>Agaricomycetidae</taxon>
        <taxon>Agaricales</taxon>
        <taxon>Marasmiineae</taxon>
        <taxon>Omphalotaceae</taxon>
        <taxon>Lentinula</taxon>
    </lineage>
</organism>
<protein>
    <recommendedName>
        <fullName evidence="3">DUF1479-domain-containing protein</fullName>
    </recommendedName>
</protein>
<dbReference type="InterPro" id="IPR010856">
    <property type="entry name" value="Gig2-like"/>
</dbReference>
<dbReference type="InterPro" id="IPR027443">
    <property type="entry name" value="IPNS-like_sf"/>
</dbReference>
<dbReference type="Pfam" id="PF07350">
    <property type="entry name" value="Gig2-like"/>
    <property type="match status" value="1"/>
</dbReference>